<comment type="caution">
    <text evidence="2">The sequence shown here is derived from an EMBL/GenBank/DDBJ whole genome shotgun (WGS) entry which is preliminary data.</text>
</comment>
<feature type="compositionally biased region" description="Polar residues" evidence="1">
    <location>
        <begin position="8"/>
        <end position="22"/>
    </location>
</feature>
<organism evidence="2 3">
    <name type="scientific">Eruca vesicaria subsp. sativa</name>
    <name type="common">Garden rocket</name>
    <name type="synonym">Eruca sativa</name>
    <dbReference type="NCBI Taxonomy" id="29727"/>
    <lineage>
        <taxon>Eukaryota</taxon>
        <taxon>Viridiplantae</taxon>
        <taxon>Streptophyta</taxon>
        <taxon>Embryophyta</taxon>
        <taxon>Tracheophyta</taxon>
        <taxon>Spermatophyta</taxon>
        <taxon>Magnoliopsida</taxon>
        <taxon>eudicotyledons</taxon>
        <taxon>Gunneridae</taxon>
        <taxon>Pentapetalae</taxon>
        <taxon>rosids</taxon>
        <taxon>malvids</taxon>
        <taxon>Brassicales</taxon>
        <taxon>Brassicaceae</taxon>
        <taxon>Brassiceae</taxon>
        <taxon>Eruca</taxon>
    </lineage>
</organism>
<reference evidence="2 3" key="1">
    <citation type="submission" date="2022-03" db="EMBL/GenBank/DDBJ databases">
        <authorList>
            <person name="Macdonald S."/>
            <person name="Ahmed S."/>
            <person name="Newling K."/>
        </authorList>
    </citation>
    <scope>NUCLEOTIDE SEQUENCE [LARGE SCALE GENOMIC DNA]</scope>
</reference>
<evidence type="ECO:0000256" key="1">
    <source>
        <dbReference type="SAM" id="MobiDB-lite"/>
    </source>
</evidence>
<protein>
    <submittedName>
        <fullName evidence="2">Uncharacterized protein</fullName>
    </submittedName>
</protein>
<keyword evidence="3" id="KW-1185">Reference proteome</keyword>
<evidence type="ECO:0000313" key="3">
    <source>
        <dbReference type="Proteomes" id="UP001642260"/>
    </source>
</evidence>
<accession>A0ABC8L742</accession>
<name>A0ABC8L742_ERUVS</name>
<evidence type="ECO:0000313" key="2">
    <source>
        <dbReference type="EMBL" id="CAH8364361.1"/>
    </source>
</evidence>
<dbReference type="EMBL" id="CAKOAT010386265">
    <property type="protein sequence ID" value="CAH8364361.1"/>
    <property type="molecule type" value="Genomic_DNA"/>
</dbReference>
<dbReference type="AlphaFoldDB" id="A0ABC8L742"/>
<sequence>MKAEKEAQLQQSQMCAVEGSTASNVMSREEINQMVLENIPVKKGRRYGLGRISEGISSSSQATFSSSGIMDVMEQLKTDLNGERTKRRALEVELRAVNDFISRVYPEDFSASQSFSPSQPE</sequence>
<gene>
    <name evidence="2" type="ORF">ERUC_LOCUS30107</name>
</gene>
<feature type="region of interest" description="Disordered" evidence="1">
    <location>
        <begin position="1"/>
        <end position="22"/>
    </location>
</feature>
<proteinExistence type="predicted"/>
<dbReference type="Proteomes" id="UP001642260">
    <property type="component" value="Unassembled WGS sequence"/>
</dbReference>